<name>A0AAN7SWS4_9EURO</name>
<protein>
    <submittedName>
        <fullName evidence="1">Uncharacterized protein</fullName>
    </submittedName>
</protein>
<proteinExistence type="predicted"/>
<sequence>MIKASSSDGKFTRPHFSLRNWVVIEAKELGYSFQQLDLLSQFLFARYLTDDYSPVPMAELLQHGSDHSQLLTESENKMPVRFQKMGRRGVYLSDIADLSRETLPDAVALLGRHALGSAIEKDSEWRASFVGQGLWLLETSAILGSSDGAAAFTTALSDEFIDAVKHARRLSVSDTVARALIVQTVETAIETGTVCSWPELAAYLQIEYSPNRLARKTAEQLQGSISILKRCIRLDWGIRRQRLYWDYFMANNQGPFEHLLKIVKYCLLNSSWILARREPDEFPLLQHEALMELRDEAVLGAVLNDDPEACFVYAMQNADFGTRDWLQLMRKAGSVQEHPYRGRAQSTGNPTACWLLALYYWQKNGLISATTTKRSLLDNSPVTLPRFQPLVNGLQALFRAARERVSHISKIINESLSDPRNKDALDTSEEFEETLGFSWAKLALKTYLEPDSAQIFAGANLDKKYISCAVTYIAMLKRSGNLEAAKAEFLEHDKLGRESKLLLDKNEKDKQGRRPNTLNQYREYGMMVLGDLKSTFDTDEDLLASTATNNVEEVTKMVGKWPEMRWYLMKSTISEEVR</sequence>
<reference evidence="1 2" key="1">
    <citation type="submission" date="2023-08" db="EMBL/GenBank/DDBJ databases">
        <title>Black Yeasts Isolated from many extreme environments.</title>
        <authorList>
            <person name="Coleine C."/>
            <person name="Stajich J.E."/>
            <person name="Selbmann L."/>
        </authorList>
    </citation>
    <scope>NUCLEOTIDE SEQUENCE [LARGE SCALE GENOMIC DNA]</scope>
    <source>
        <strain evidence="1 2">CCFEE 5910</strain>
    </source>
</reference>
<dbReference type="Proteomes" id="UP001309876">
    <property type="component" value="Unassembled WGS sequence"/>
</dbReference>
<evidence type="ECO:0000313" key="1">
    <source>
        <dbReference type="EMBL" id="KAK5083634.1"/>
    </source>
</evidence>
<dbReference type="AlphaFoldDB" id="A0AAN7SWS4"/>
<evidence type="ECO:0000313" key="2">
    <source>
        <dbReference type="Proteomes" id="UP001309876"/>
    </source>
</evidence>
<keyword evidence="2" id="KW-1185">Reference proteome</keyword>
<organism evidence="1 2">
    <name type="scientific">Lithohypha guttulata</name>
    <dbReference type="NCBI Taxonomy" id="1690604"/>
    <lineage>
        <taxon>Eukaryota</taxon>
        <taxon>Fungi</taxon>
        <taxon>Dikarya</taxon>
        <taxon>Ascomycota</taxon>
        <taxon>Pezizomycotina</taxon>
        <taxon>Eurotiomycetes</taxon>
        <taxon>Chaetothyriomycetidae</taxon>
        <taxon>Chaetothyriales</taxon>
        <taxon>Trichomeriaceae</taxon>
        <taxon>Lithohypha</taxon>
    </lineage>
</organism>
<accession>A0AAN7SWS4</accession>
<comment type="caution">
    <text evidence="1">The sequence shown here is derived from an EMBL/GenBank/DDBJ whole genome shotgun (WGS) entry which is preliminary data.</text>
</comment>
<gene>
    <name evidence="1" type="ORF">LTR05_006137</name>
</gene>
<dbReference type="EMBL" id="JAVRRJ010000006">
    <property type="protein sequence ID" value="KAK5083634.1"/>
    <property type="molecule type" value="Genomic_DNA"/>
</dbReference>